<feature type="compositionally biased region" description="Low complexity" evidence="1">
    <location>
        <begin position="707"/>
        <end position="716"/>
    </location>
</feature>
<feature type="compositionally biased region" description="Low complexity" evidence="1">
    <location>
        <begin position="370"/>
        <end position="382"/>
    </location>
</feature>
<dbReference type="EMBL" id="KZ678129">
    <property type="protein sequence ID" value="PSN73665.1"/>
    <property type="molecule type" value="Genomic_DNA"/>
</dbReference>
<dbReference type="PANTHER" id="PTHR36587">
    <property type="entry name" value="EXPRESSION SITE-ASSOCIATED GENE 3 (ESAG3)-LIKE PROTEIN"/>
    <property type="match status" value="1"/>
</dbReference>
<protein>
    <submittedName>
        <fullName evidence="2">Uncharacterized protein</fullName>
    </submittedName>
</protein>
<gene>
    <name evidence="2" type="ORF">BS50DRAFT_583172</name>
</gene>
<keyword evidence="3" id="KW-1185">Reference proteome</keyword>
<dbReference type="AlphaFoldDB" id="A0A2T2P7M2"/>
<organism evidence="2 3">
    <name type="scientific">Corynespora cassiicola Philippines</name>
    <dbReference type="NCBI Taxonomy" id="1448308"/>
    <lineage>
        <taxon>Eukaryota</taxon>
        <taxon>Fungi</taxon>
        <taxon>Dikarya</taxon>
        <taxon>Ascomycota</taxon>
        <taxon>Pezizomycotina</taxon>
        <taxon>Dothideomycetes</taxon>
        <taxon>Pleosporomycetidae</taxon>
        <taxon>Pleosporales</taxon>
        <taxon>Corynesporascaceae</taxon>
        <taxon>Corynespora</taxon>
    </lineage>
</organism>
<feature type="region of interest" description="Disordered" evidence="1">
    <location>
        <begin position="531"/>
        <end position="550"/>
    </location>
</feature>
<feature type="region of interest" description="Disordered" evidence="1">
    <location>
        <begin position="325"/>
        <end position="398"/>
    </location>
</feature>
<evidence type="ECO:0000313" key="2">
    <source>
        <dbReference type="EMBL" id="PSN73665.1"/>
    </source>
</evidence>
<name>A0A2T2P7M2_CORCC</name>
<accession>A0A2T2P7M2</accession>
<feature type="region of interest" description="Disordered" evidence="1">
    <location>
        <begin position="639"/>
        <end position="727"/>
    </location>
</feature>
<dbReference type="CDD" id="cd22997">
    <property type="entry name" value="GT_LH"/>
    <property type="match status" value="1"/>
</dbReference>
<feature type="compositionally biased region" description="Basic and acidic residues" evidence="1">
    <location>
        <begin position="343"/>
        <end position="358"/>
    </location>
</feature>
<proteinExistence type="predicted"/>
<dbReference type="Proteomes" id="UP000240883">
    <property type="component" value="Unassembled WGS sequence"/>
</dbReference>
<dbReference type="OrthoDB" id="422736at2759"/>
<feature type="compositionally biased region" description="Basic and acidic residues" evidence="1">
    <location>
        <begin position="649"/>
        <end position="705"/>
    </location>
</feature>
<dbReference type="PANTHER" id="PTHR36587:SF2">
    <property type="entry name" value="EXPRESSION SITE-ASSOCIATED GENE 3 (ESAG3)-LIKE PROTEIN"/>
    <property type="match status" value="1"/>
</dbReference>
<reference evidence="2 3" key="1">
    <citation type="journal article" date="2018" name="Front. Microbiol.">
        <title>Genome-Wide Analysis of Corynespora cassiicola Leaf Fall Disease Putative Effectors.</title>
        <authorList>
            <person name="Lopez D."/>
            <person name="Ribeiro S."/>
            <person name="Label P."/>
            <person name="Fumanal B."/>
            <person name="Venisse J.S."/>
            <person name="Kohler A."/>
            <person name="de Oliveira R.R."/>
            <person name="Labutti K."/>
            <person name="Lipzen A."/>
            <person name="Lail K."/>
            <person name="Bauer D."/>
            <person name="Ohm R.A."/>
            <person name="Barry K.W."/>
            <person name="Spatafora J."/>
            <person name="Grigoriev I.V."/>
            <person name="Martin F.M."/>
            <person name="Pujade-Renaud V."/>
        </authorList>
    </citation>
    <scope>NUCLEOTIDE SEQUENCE [LARGE SCALE GENOMIC DNA]</scope>
    <source>
        <strain evidence="2 3">Philippines</strain>
    </source>
</reference>
<evidence type="ECO:0000313" key="3">
    <source>
        <dbReference type="Proteomes" id="UP000240883"/>
    </source>
</evidence>
<sequence length="727" mass="81882">MAGESLEPMSMSPRRTPAQLGNAVVLWAMSPRGRVVLGIAFFVVVMMGLAGGKGGETLSASYQSISQSYHLPSWRPHLPHLPQIFESPLKPSNTTLEIENGEIEHVPAQLTKQTPSFHLLMPSLDDSPEFCKTTLSAMLLGYPPPTVINLFQSFNSQMEREKERLQSTLSYLNNTRLVKDQDLVLVVDGHDTWFQLPPEVIIKQYQNVLNAANKRLRDEFGLDGRGEQRFNQTIVFGAEKSCEGEDMGCKYVPESPLPSNIYGKETGEKTELTPAKYLDAGMLMGPAKDLKVLYEAAVKKFEDEHAQSATVQSVFATMFGEQQLSRKAAGPGEKPDATTADAKTNKDAETTPKSDSSRWLDWFGGQAAEPLPSSTRRTTTPLNDNVEENDTPNPTALDPHRDYDFAIGLDYHYQLFQPFLYCAPDELAALVHDNSTDLALFHHPDTPTPPLSLPNALLSAKPPFWTPDLSKNNPSPNSRPAYIDKLAPNEKLDRMRARDTQWAEVPLVQNTYTGSTPAVLHLNQPVRVASRRRRADSHPPRRIPSAQAHSAPSASITWSSLWYSTHERALLRSYFRTPQSALGFHAAATGGDRLWDQRGGRGGVWTAKEEMWMPWGEVDGVCGSLQQVTEVFGDGRGVWLHEGDEDAEGERRKSEEELREKIEEERKKEEERKQKEDMERAKKEEEDARRKKEEERKKIEDERKKQQQQQEQGQGEQESRVGRRWWG</sequence>
<evidence type="ECO:0000256" key="1">
    <source>
        <dbReference type="SAM" id="MobiDB-lite"/>
    </source>
</evidence>